<dbReference type="Proteomes" id="UP000251558">
    <property type="component" value="Unassembled WGS sequence"/>
</dbReference>
<dbReference type="Gene3D" id="3.40.50.300">
    <property type="entry name" value="P-loop containing nucleotide triphosphate hydrolases"/>
    <property type="match status" value="1"/>
</dbReference>
<reference evidence="2 3" key="1">
    <citation type="submission" date="2018-07" db="EMBL/GenBank/DDBJ databases">
        <title>Diversity of Mesorhizobium strains in Brazil.</title>
        <authorList>
            <person name="Helene L.C.F."/>
            <person name="Dall'Agnol R."/>
            <person name="Delamuta J.R.M."/>
            <person name="Hungria M."/>
        </authorList>
    </citation>
    <scope>NUCLEOTIDE SEQUENCE [LARGE SCALE GENOMIC DNA]</scope>
    <source>
        <strain evidence="2 3">AC99b</strain>
    </source>
</reference>
<dbReference type="EMBL" id="QMBP01000016">
    <property type="protein sequence ID" value="RAZ87083.1"/>
    <property type="molecule type" value="Genomic_DNA"/>
</dbReference>
<evidence type="ECO:0000313" key="2">
    <source>
        <dbReference type="EMBL" id="RAZ87083.1"/>
    </source>
</evidence>
<organism evidence="2 3">
    <name type="scientific">Mesorhizobium hawassense</name>
    <dbReference type="NCBI Taxonomy" id="1209954"/>
    <lineage>
        <taxon>Bacteria</taxon>
        <taxon>Pseudomonadati</taxon>
        <taxon>Pseudomonadota</taxon>
        <taxon>Alphaproteobacteria</taxon>
        <taxon>Hyphomicrobiales</taxon>
        <taxon>Phyllobacteriaceae</taxon>
        <taxon>Mesorhizobium</taxon>
    </lineage>
</organism>
<dbReference type="AlphaFoldDB" id="A0A330HF13"/>
<sequence length="253" mass="29076">MKGVAVLTEARSGSSWLGSLTNASGVMGQTKEWLKPLFLKPEPRGYEALEQAVLRQASTENGRFAIKVFPRQLAWSKGRWGRDFLFEMRRRHDLAFITLERRDRLRQAISFYRAGVSNSWTSWDKGRDVAVPYSFAGISRAFFQIEQSYAFRRAYLDFSQLPSRHFVYEDLLADPQPYIEAVAGLLDVGVPASLPVSRFVVQRDDITEDWVARFRQASAERGAIEAIEEQPVPRTLQNFARIALKRPLNRRQF</sequence>
<dbReference type="PIRSF" id="PIRSF021497">
    <property type="entry name" value="Sulphotransferase_Stf0"/>
    <property type="match status" value="1"/>
</dbReference>
<keyword evidence="2" id="KW-0808">Transferase</keyword>
<dbReference type="InterPro" id="IPR024628">
    <property type="entry name" value="Sulfotransferase_Stf0_dom"/>
</dbReference>
<protein>
    <submittedName>
        <fullName evidence="2">Stf0 sulfotransferase</fullName>
    </submittedName>
</protein>
<dbReference type="InterPro" id="IPR027417">
    <property type="entry name" value="P-loop_NTPase"/>
</dbReference>
<evidence type="ECO:0000313" key="3">
    <source>
        <dbReference type="Proteomes" id="UP000251558"/>
    </source>
</evidence>
<dbReference type="GO" id="GO:0016740">
    <property type="term" value="F:transferase activity"/>
    <property type="evidence" value="ECO:0007669"/>
    <property type="project" value="UniProtKB-KW"/>
</dbReference>
<gene>
    <name evidence="2" type="ORF">DPM33_27085</name>
</gene>
<accession>A0A330HF13</accession>
<dbReference type="InterPro" id="IPR015124">
    <property type="entry name" value="Stf0"/>
</dbReference>
<evidence type="ECO:0000259" key="1">
    <source>
        <dbReference type="Pfam" id="PF09037"/>
    </source>
</evidence>
<dbReference type="Pfam" id="PF09037">
    <property type="entry name" value="Sulphotransf"/>
    <property type="match status" value="1"/>
</dbReference>
<dbReference type="OrthoDB" id="8276527at2"/>
<proteinExistence type="predicted"/>
<comment type="caution">
    <text evidence="2">The sequence shown here is derived from an EMBL/GenBank/DDBJ whole genome shotgun (WGS) entry which is preliminary data.</text>
</comment>
<dbReference type="SUPFAM" id="SSF52540">
    <property type="entry name" value="P-loop containing nucleoside triphosphate hydrolases"/>
    <property type="match status" value="1"/>
</dbReference>
<name>A0A330HF13_9HYPH</name>
<feature type="domain" description="Sulphotransferase Stf0" evidence="1">
    <location>
        <begin position="94"/>
        <end position="216"/>
    </location>
</feature>
<keyword evidence="3" id="KW-1185">Reference proteome</keyword>